<comment type="similarity">
    <text evidence="1">Belongs to the peptidase C1 family.</text>
</comment>
<dbReference type="Gene3D" id="1.10.287.2250">
    <property type="match status" value="1"/>
</dbReference>
<dbReference type="Proteomes" id="UP000504635">
    <property type="component" value="Unplaced"/>
</dbReference>
<feature type="signal peptide" evidence="7">
    <location>
        <begin position="1"/>
        <end position="17"/>
    </location>
</feature>
<dbReference type="GO" id="GO:0008234">
    <property type="term" value="F:cysteine-type peptidase activity"/>
    <property type="evidence" value="ECO:0007669"/>
    <property type="project" value="UniProtKB-KW"/>
</dbReference>
<dbReference type="RefSeq" id="XP_030751047.1">
    <property type="nucleotide sequence ID" value="XM_030895187.1"/>
</dbReference>
<evidence type="ECO:0000256" key="6">
    <source>
        <dbReference type="ARBA" id="ARBA00023157"/>
    </source>
</evidence>
<dbReference type="CDD" id="cd02248">
    <property type="entry name" value="Peptidase_C1A"/>
    <property type="match status" value="1"/>
</dbReference>
<dbReference type="PROSITE" id="PS00640">
    <property type="entry name" value="THIOL_PROTEASE_ASN"/>
    <property type="match status" value="1"/>
</dbReference>
<evidence type="ECO:0000256" key="5">
    <source>
        <dbReference type="ARBA" id="ARBA00023145"/>
    </source>
</evidence>
<dbReference type="PROSITE" id="PS00139">
    <property type="entry name" value="THIOL_PROTEASE_CYS"/>
    <property type="match status" value="1"/>
</dbReference>
<dbReference type="Gene3D" id="3.90.70.10">
    <property type="entry name" value="Cysteine proteinases"/>
    <property type="match status" value="3"/>
</dbReference>
<feature type="domain" description="Cathepsin propeptide inhibitor" evidence="9">
    <location>
        <begin position="22"/>
        <end position="82"/>
    </location>
</feature>
<dbReference type="AlphaFoldDB" id="A0A6J2XIC3"/>
<evidence type="ECO:0000256" key="1">
    <source>
        <dbReference type="ARBA" id="ARBA00008455"/>
    </source>
</evidence>
<dbReference type="GeneID" id="115878643"/>
<dbReference type="InterPro" id="IPR013128">
    <property type="entry name" value="Peptidase_C1A"/>
</dbReference>
<accession>A0A6J2XIC3</accession>
<evidence type="ECO:0000313" key="11">
    <source>
        <dbReference type="RefSeq" id="XP_030751047.1"/>
    </source>
</evidence>
<keyword evidence="10" id="KW-1185">Reference proteome</keyword>
<feature type="domain" description="Peptidase C1A papain C-terminal" evidence="8">
    <location>
        <begin position="299"/>
        <end position="432"/>
    </location>
</feature>
<dbReference type="InParanoid" id="A0A6J2XIC3"/>
<dbReference type="Pfam" id="PF08246">
    <property type="entry name" value="Inhibitor_I29"/>
    <property type="match status" value="1"/>
</dbReference>
<evidence type="ECO:0000313" key="10">
    <source>
        <dbReference type="Proteomes" id="UP000504635"/>
    </source>
</evidence>
<feature type="chain" id="PRO_5026716788" evidence="7">
    <location>
        <begin position="18"/>
        <end position="432"/>
    </location>
</feature>
<evidence type="ECO:0000256" key="2">
    <source>
        <dbReference type="ARBA" id="ARBA00022670"/>
    </source>
</evidence>
<evidence type="ECO:0000256" key="7">
    <source>
        <dbReference type="SAM" id="SignalP"/>
    </source>
</evidence>
<dbReference type="SMART" id="SM00645">
    <property type="entry name" value="Pept_C1"/>
    <property type="match status" value="2"/>
</dbReference>
<dbReference type="InterPro" id="IPR025661">
    <property type="entry name" value="Pept_asp_AS"/>
</dbReference>
<dbReference type="InterPro" id="IPR000668">
    <property type="entry name" value="Peptidase_C1A_C"/>
</dbReference>
<sequence length="432" mass="47448">MKAVVGILVCLFLAANASEEIWNQFKEKYGKNYLNSKEHSARYQIFTKNLASIEEHNTLYKQGLVSWYKVVNQFSDMTEEEFKATLTLKPYNRTGKATVLHDSSKFVGTPDSIDWRNSGVVTEVKNQASCGACWSFSATGTLEGAYAIRNGQLLSFSEQQLMDCATGNNGYSCDACNGGIVQSALDYVRDHGITTEDQDPYQATQTTCSSYPNYFQISGYTEIGYKDENDLKNVLETLVLFLYSINHGVLAVGYGNENGLDYWLVKNSWGSGWGESGYFKLAIGSNLCGIADQACYPNLSKHSCLNYPHIMTAIVQSALDYVRDHGITTEDSYQATKTTCSSFPNYFQISGYTEIGYKDENDLKNAIGNVGPVSVALNADLLQSYGGGVINSACSDSINHGVLAVGYGNENGLDYWLVKNSWGSGCGESGYF</sequence>
<gene>
    <name evidence="11" type="primary">LOC115878643</name>
</gene>
<keyword evidence="3" id="KW-0378">Hydrolase</keyword>
<dbReference type="InterPro" id="IPR013201">
    <property type="entry name" value="Prot_inhib_I29"/>
</dbReference>
<dbReference type="InterPro" id="IPR000169">
    <property type="entry name" value="Pept_cys_AS"/>
</dbReference>
<dbReference type="GO" id="GO:0006508">
    <property type="term" value="P:proteolysis"/>
    <property type="evidence" value="ECO:0007669"/>
    <property type="project" value="UniProtKB-KW"/>
</dbReference>
<keyword evidence="7" id="KW-0732">Signal</keyword>
<organism evidence="10 11">
    <name type="scientific">Sitophilus oryzae</name>
    <name type="common">Rice weevil</name>
    <name type="synonym">Curculio oryzae</name>
    <dbReference type="NCBI Taxonomy" id="7048"/>
    <lineage>
        <taxon>Eukaryota</taxon>
        <taxon>Metazoa</taxon>
        <taxon>Ecdysozoa</taxon>
        <taxon>Arthropoda</taxon>
        <taxon>Hexapoda</taxon>
        <taxon>Insecta</taxon>
        <taxon>Pterygota</taxon>
        <taxon>Neoptera</taxon>
        <taxon>Endopterygota</taxon>
        <taxon>Coleoptera</taxon>
        <taxon>Polyphaga</taxon>
        <taxon>Cucujiformia</taxon>
        <taxon>Curculionidae</taxon>
        <taxon>Dryophthorinae</taxon>
        <taxon>Sitophilus</taxon>
    </lineage>
</organism>
<feature type="domain" description="Peptidase C1A papain C-terminal" evidence="8">
    <location>
        <begin position="109"/>
        <end position="298"/>
    </location>
</feature>
<keyword evidence="5" id="KW-0865">Zymogen</keyword>
<proteinExistence type="inferred from homology"/>
<evidence type="ECO:0000259" key="8">
    <source>
        <dbReference type="SMART" id="SM00645"/>
    </source>
</evidence>
<dbReference type="OrthoDB" id="10253408at2759"/>
<dbReference type="SUPFAM" id="SSF54001">
    <property type="entry name" value="Cysteine proteinases"/>
    <property type="match status" value="2"/>
</dbReference>
<dbReference type="KEGG" id="soy:115878643"/>
<evidence type="ECO:0000256" key="3">
    <source>
        <dbReference type="ARBA" id="ARBA00022801"/>
    </source>
</evidence>
<dbReference type="PRINTS" id="PR00705">
    <property type="entry name" value="PAPAIN"/>
</dbReference>
<dbReference type="Pfam" id="PF00112">
    <property type="entry name" value="Peptidase_C1"/>
    <property type="match status" value="3"/>
</dbReference>
<protein>
    <submittedName>
        <fullName evidence="11">Digestive cysteine proteinase 1-like</fullName>
    </submittedName>
</protein>
<name>A0A6J2XIC3_SITOR</name>
<keyword evidence="6" id="KW-1015">Disulfide bond</keyword>
<keyword evidence="4" id="KW-0788">Thiol protease</keyword>
<dbReference type="InterPro" id="IPR039417">
    <property type="entry name" value="Peptidase_C1A_papain-like"/>
</dbReference>
<evidence type="ECO:0000259" key="9">
    <source>
        <dbReference type="SMART" id="SM00848"/>
    </source>
</evidence>
<reference evidence="11" key="1">
    <citation type="submission" date="2025-08" db="UniProtKB">
        <authorList>
            <consortium name="RefSeq"/>
        </authorList>
    </citation>
    <scope>IDENTIFICATION</scope>
    <source>
        <tissue evidence="11">Gonads</tissue>
    </source>
</reference>
<dbReference type="InterPro" id="IPR025660">
    <property type="entry name" value="Pept_his_AS"/>
</dbReference>
<dbReference type="SMART" id="SM00848">
    <property type="entry name" value="Inhibitor_I29"/>
    <property type="match status" value="1"/>
</dbReference>
<dbReference type="PANTHER" id="PTHR12411">
    <property type="entry name" value="CYSTEINE PROTEASE FAMILY C1-RELATED"/>
    <property type="match status" value="1"/>
</dbReference>
<keyword evidence="2" id="KW-0645">Protease</keyword>
<dbReference type="PROSITE" id="PS00639">
    <property type="entry name" value="THIOL_PROTEASE_HIS"/>
    <property type="match status" value="2"/>
</dbReference>
<dbReference type="InterPro" id="IPR038765">
    <property type="entry name" value="Papain-like_cys_pep_sf"/>
</dbReference>
<evidence type="ECO:0000256" key="4">
    <source>
        <dbReference type="ARBA" id="ARBA00022807"/>
    </source>
</evidence>